<evidence type="ECO:0000259" key="6">
    <source>
        <dbReference type="SMART" id="SM00499"/>
    </source>
</evidence>
<organism evidence="7 8">
    <name type="scientific">Castilleja foliolosa</name>
    <dbReference type="NCBI Taxonomy" id="1961234"/>
    <lineage>
        <taxon>Eukaryota</taxon>
        <taxon>Viridiplantae</taxon>
        <taxon>Streptophyta</taxon>
        <taxon>Embryophyta</taxon>
        <taxon>Tracheophyta</taxon>
        <taxon>Spermatophyta</taxon>
        <taxon>Magnoliopsida</taxon>
        <taxon>eudicotyledons</taxon>
        <taxon>Gunneridae</taxon>
        <taxon>Pentapetalae</taxon>
        <taxon>asterids</taxon>
        <taxon>lamiids</taxon>
        <taxon>Lamiales</taxon>
        <taxon>Orobanchaceae</taxon>
        <taxon>Pedicularideae</taxon>
        <taxon>Castillejinae</taxon>
        <taxon>Castilleja</taxon>
    </lineage>
</organism>
<evidence type="ECO:0000313" key="8">
    <source>
        <dbReference type="Proteomes" id="UP001632038"/>
    </source>
</evidence>
<comment type="function">
    <text evidence="4">Plant non-specific lipid-transfer proteins transfer phospholipids as well as galactolipids across membranes. May play a role in wax or cutin deposition in the cell walls of expanding epidermal cells and certain secretory tissues.</text>
</comment>
<accession>A0ABD3BEH4</accession>
<name>A0ABD3BEH4_9LAMI</name>
<dbReference type="InterPro" id="IPR036312">
    <property type="entry name" value="Bifun_inhib/LTP/seed_sf"/>
</dbReference>
<dbReference type="Gene3D" id="1.10.110.10">
    <property type="entry name" value="Plant lipid-transfer and hydrophobic proteins"/>
    <property type="match status" value="1"/>
</dbReference>
<comment type="similarity">
    <text evidence="1 4">Belongs to the plant LTP family.</text>
</comment>
<dbReference type="CDD" id="cd01960">
    <property type="entry name" value="nsLTP1"/>
    <property type="match status" value="1"/>
</dbReference>
<feature type="chain" id="PRO_5044887286" description="Non-specific lipid-transfer protein" evidence="5">
    <location>
        <begin position="26"/>
        <end position="136"/>
    </location>
</feature>
<sequence length="136" mass="13982">MDKAMWLVLAVTLAVVAFVPPPAEAAISCSTVANDLSPCINYVVYGGAAPPTSCCEGIKTLYKQASATADRQAVCSCIKSVASSATPTIVNNAASLPGKCGVNIPYKISPSTDCAKYGLLKVDGVGDFSIVRSAEY</sequence>
<dbReference type="Proteomes" id="UP001632038">
    <property type="component" value="Unassembled WGS sequence"/>
</dbReference>
<dbReference type="SUPFAM" id="SSF47699">
    <property type="entry name" value="Bifunctional inhibitor/lipid-transfer protein/seed storage 2S albumin"/>
    <property type="match status" value="1"/>
</dbReference>
<dbReference type="Pfam" id="PF00234">
    <property type="entry name" value="Tryp_alpha_amyl"/>
    <property type="match status" value="1"/>
</dbReference>
<protein>
    <recommendedName>
        <fullName evidence="4">Non-specific lipid-transfer protein</fullName>
    </recommendedName>
</protein>
<dbReference type="InterPro" id="IPR000528">
    <property type="entry name" value="Plant_nsLTP"/>
</dbReference>
<keyword evidence="2 4" id="KW-0813">Transport</keyword>
<evidence type="ECO:0000256" key="5">
    <source>
        <dbReference type="SAM" id="SignalP"/>
    </source>
</evidence>
<evidence type="ECO:0000256" key="2">
    <source>
        <dbReference type="ARBA" id="ARBA00022448"/>
    </source>
</evidence>
<keyword evidence="8" id="KW-1185">Reference proteome</keyword>
<evidence type="ECO:0000256" key="4">
    <source>
        <dbReference type="RuleBase" id="RU000628"/>
    </source>
</evidence>
<dbReference type="SMART" id="SM00499">
    <property type="entry name" value="AAI"/>
    <property type="match status" value="1"/>
</dbReference>
<dbReference type="InterPro" id="IPR016140">
    <property type="entry name" value="Bifunc_inhib/LTP/seed_store"/>
</dbReference>
<evidence type="ECO:0000256" key="3">
    <source>
        <dbReference type="ARBA" id="ARBA00023121"/>
    </source>
</evidence>
<keyword evidence="5" id="KW-0732">Signal</keyword>
<evidence type="ECO:0000313" key="7">
    <source>
        <dbReference type="EMBL" id="KAL3615780.1"/>
    </source>
</evidence>
<evidence type="ECO:0000256" key="1">
    <source>
        <dbReference type="ARBA" id="ARBA00009748"/>
    </source>
</evidence>
<dbReference type="PANTHER" id="PTHR33076">
    <property type="entry name" value="NON-SPECIFIC LIPID-TRANSFER PROTEIN 2-RELATED"/>
    <property type="match status" value="1"/>
</dbReference>
<dbReference type="GO" id="GO:0008289">
    <property type="term" value="F:lipid binding"/>
    <property type="evidence" value="ECO:0007669"/>
    <property type="project" value="UniProtKB-KW"/>
</dbReference>
<dbReference type="AlphaFoldDB" id="A0ABD3BEH4"/>
<proteinExistence type="inferred from homology"/>
<feature type="signal peptide" evidence="5">
    <location>
        <begin position="1"/>
        <end position="25"/>
    </location>
</feature>
<dbReference type="PRINTS" id="PR00382">
    <property type="entry name" value="LIPIDTRNSFER"/>
</dbReference>
<dbReference type="EMBL" id="JAVIJP010000099">
    <property type="protein sequence ID" value="KAL3615780.1"/>
    <property type="molecule type" value="Genomic_DNA"/>
</dbReference>
<comment type="caution">
    <text evidence="7">The sequence shown here is derived from an EMBL/GenBank/DDBJ whole genome shotgun (WGS) entry which is preliminary data.</text>
</comment>
<gene>
    <name evidence="7" type="ORF">CASFOL_040074</name>
</gene>
<feature type="domain" description="Bifunctional inhibitor/plant lipid transfer protein/seed storage helical" evidence="6">
    <location>
        <begin position="29"/>
        <end position="114"/>
    </location>
</feature>
<keyword evidence="3 4" id="KW-0446">Lipid-binding</keyword>
<reference evidence="8" key="1">
    <citation type="journal article" date="2024" name="IScience">
        <title>Strigolactones Initiate the Formation of Haustorium-like Structures in Castilleja.</title>
        <authorList>
            <person name="Buerger M."/>
            <person name="Peterson D."/>
            <person name="Chory J."/>
        </authorList>
    </citation>
    <scope>NUCLEOTIDE SEQUENCE [LARGE SCALE GENOMIC DNA]</scope>
</reference>